<dbReference type="GO" id="GO:0009423">
    <property type="term" value="P:chorismate biosynthetic process"/>
    <property type="evidence" value="ECO:0007669"/>
    <property type="project" value="TreeGrafter"/>
</dbReference>
<protein>
    <submittedName>
        <fullName evidence="2">Shikimate dehydrogenase (NADP(+))</fullName>
    </submittedName>
</protein>
<reference evidence="2" key="1">
    <citation type="submission" date="2023-03" db="EMBL/GenBank/DDBJ databases">
        <authorList>
            <person name="Steffen K."/>
            <person name="Cardenas P."/>
        </authorList>
    </citation>
    <scope>NUCLEOTIDE SEQUENCE</scope>
</reference>
<dbReference type="InterPro" id="IPR041121">
    <property type="entry name" value="SDH_C"/>
</dbReference>
<dbReference type="AlphaFoldDB" id="A0AA35W0H4"/>
<comment type="caution">
    <text evidence="2">The sequence shown here is derived from an EMBL/GenBank/DDBJ whole genome shotgun (WGS) entry which is preliminary data.</text>
</comment>
<dbReference type="InterPro" id="IPR036291">
    <property type="entry name" value="NAD(P)-bd_dom_sf"/>
</dbReference>
<evidence type="ECO:0000313" key="2">
    <source>
        <dbReference type="EMBL" id="CAI7989977.1"/>
    </source>
</evidence>
<dbReference type="Gene3D" id="3.40.50.720">
    <property type="entry name" value="NAD(P)-binding Rossmann-like Domain"/>
    <property type="match status" value="1"/>
</dbReference>
<dbReference type="Pfam" id="PF18317">
    <property type="entry name" value="SDH_C"/>
    <property type="match status" value="1"/>
</dbReference>
<name>A0AA35W0H4_GEOBA</name>
<dbReference type="GO" id="GO:0019632">
    <property type="term" value="P:shikimate metabolic process"/>
    <property type="evidence" value="ECO:0007669"/>
    <property type="project" value="TreeGrafter"/>
</dbReference>
<evidence type="ECO:0000313" key="3">
    <source>
        <dbReference type="Proteomes" id="UP001174909"/>
    </source>
</evidence>
<evidence type="ECO:0000259" key="1">
    <source>
        <dbReference type="Pfam" id="PF18317"/>
    </source>
</evidence>
<organism evidence="2 3">
    <name type="scientific">Geodia barretti</name>
    <name type="common">Barrett's horny sponge</name>
    <dbReference type="NCBI Taxonomy" id="519541"/>
    <lineage>
        <taxon>Eukaryota</taxon>
        <taxon>Metazoa</taxon>
        <taxon>Porifera</taxon>
        <taxon>Demospongiae</taxon>
        <taxon>Heteroscleromorpha</taxon>
        <taxon>Tetractinellida</taxon>
        <taxon>Astrophorina</taxon>
        <taxon>Geodiidae</taxon>
        <taxon>Geodia</taxon>
    </lineage>
</organism>
<dbReference type="PANTHER" id="PTHR21089">
    <property type="entry name" value="SHIKIMATE DEHYDROGENASE"/>
    <property type="match status" value="1"/>
</dbReference>
<dbReference type="EMBL" id="CASHTH010000048">
    <property type="protein sequence ID" value="CAI7989977.1"/>
    <property type="molecule type" value="Genomic_DNA"/>
</dbReference>
<keyword evidence="3" id="KW-1185">Reference proteome</keyword>
<gene>
    <name evidence="2" type="ORF">GBAR_LOCUS379</name>
</gene>
<accession>A0AA35W0H4</accession>
<dbReference type="GO" id="GO:0050661">
    <property type="term" value="F:NADP binding"/>
    <property type="evidence" value="ECO:0007669"/>
    <property type="project" value="TreeGrafter"/>
</dbReference>
<dbReference type="GO" id="GO:0004764">
    <property type="term" value="F:shikimate 3-dehydrogenase (NADP+) activity"/>
    <property type="evidence" value="ECO:0007669"/>
    <property type="project" value="InterPro"/>
</dbReference>
<dbReference type="PANTHER" id="PTHR21089:SF1">
    <property type="entry name" value="BIFUNCTIONAL 3-DEHYDROQUINATE DEHYDRATASE_SHIKIMATE DEHYDROGENASE, CHLOROPLASTIC"/>
    <property type="match status" value="1"/>
</dbReference>
<sequence>MRHGPDADATALATLKLTPNALVYDLVYNPMLTPLLASAQRAGAAVLGGLSMLVYQGAAAFEIWFDQPAPVDVMTRTATEAMQARES</sequence>
<dbReference type="SUPFAM" id="SSF51735">
    <property type="entry name" value="NAD(P)-binding Rossmann-fold domains"/>
    <property type="match status" value="1"/>
</dbReference>
<feature type="domain" description="SDH C-terminal" evidence="1">
    <location>
        <begin position="49"/>
        <end position="77"/>
    </location>
</feature>
<dbReference type="GO" id="GO:0005829">
    <property type="term" value="C:cytosol"/>
    <property type="evidence" value="ECO:0007669"/>
    <property type="project" value="TreeGrafter"/>
</dbReference>
<dbReference type="Proteomes" id="UP001174909">
    <property type="component" value="Unassembled WGS sequence"/>
</dbReference>
<dbReference type="InterPro" id="IPR022893">
    <property type="entry name" value="Shikimate_DH_fam"/>
</dbReference>
<proteinExistence type="predicted"/>